<comment type="caution">
    <text evidence="3">The sequence shown here is derived from an EMBL/GenBank/DDBJ whole genome shotgun (WGS) entry which is preliminary data.</text>
</comment>
<evidence type="ECO:0000313" key="3">
    <source>
        <dbReference type="EMBL" id="NEE21809.1"/>
    </source>
</evidence>
<dbReference type="EMBL" id="JAAGMN010009316">
    <property type="protein sequence ID" value="NEE21809.1"/>
    <property type="molecule type" value="Genomic_DNA"/>
</dbReference>
<feature type="domain" description="FHA" evidence="2">
    <location>
        <begin position="25"/>
        <end position="66"/>
    </location>
</feature>
<protein>
    <submittedName>
        <fullName evidence="3">FHA domain-containing protein</fullName>
    </submittedName>
</protein>
<name>A0A6G3XVG6_9ACTN</name>
<sequence>MGRGVPELVLELNGNTWTLDPSRSYTLGRDPQGDLAIDDARVSWRHATISWSGRSWFIEDHGSTNG</sequence>
<gene>
    <name evidence="3" type="ORF">G3M58_87030</name>
</gene>
<dbReference type="InterPro" id="IPR000253">
    <property type="entry name" value="FHA_dom"/>
</dbReference>
<evidence type="ECO:0000259" key="2">
    <source>
        <dbReference type="PROSITE" id="PS50006"/>
    </source>
</evidence>
<dbReference type="InterPro" id="IPR008984">
    <property type="entry name" value="SMAD_FHA_dom_sf"/>
</dbReference>
<feature type="non-terminal residue" evidence="3">
    <location>
        <position position="66"/>
    </location>
</feature>
<organism evidence="3">
    <name type="scientific">Streptomyces sp. SID7499</name>
    <dbReference type="NCBI Taxonomy" id="2706086"/>
    <lineage>
        <taxon>Bacteria</taxon>
        <taxon>Bacillati</taxon>
        <taxon>Actinomycetota</taxon>
        <taxon>Actinomycetes</taxon>
        <taxon>Kitasatosporales</taxon>
        <taxon>Streptomycetaceae</taxon>
        <taxon>Streptomyces</taxon>
    </lineage>
</organism>
<evidence type="ECO:0000256" key="1">
    <source>
        <dbReference type="ARBA" id="ARBA00022553"/>
    </source>
</evidence>
<accession>A0A6G3XVG6</accession>
<dbReference type="PROSITE" id="PS50006">
    <property type="entry name" value="FHA_DOMAIN"/>
    <property type="match status" value="1"/>
</dbReference>
<reference evidence="3" key="1">
    <citation type="submission" date="2020-01" db="EMBL/GenBank/DDBJ databases">
        <title>Insect and environment-associated Actinomycetes.</title>
        <authorList>
            <person name="Currrie C."/>
            <person name="Chevrette M."/>
            <person name="Carlson C."/>
            <person name="Stubbendieck R."/>
            <person name="Wendt-Pienkowski E."/>
        </authorList>
    </citation>
    <scope>NUCLEOTIDE SEQUENCE</scope>
    <source>
        <strain evidence="3">SID7499</strain>
    </source>
</reference>
<dbReference type="Gene3D" id="2.60.200.20">
    <property type="match status" value="1"/>
</dbReference>
<dbReference type="CDD" id="cd00060">
    <property type="entry name" value="FHA"/>
    <property type="match status" value="1"/>
</dbReference>
<dbReference type="AlphaFoldDB" id="A0A6G3XVG6"/>
<proteinExistence type="predicted"/>
<dbReference type="SUPFAM" id="SSF49879">
    <property type="entry name" value="SMAD/FHA domain"/>
    <property type="match status" value="1"/>
</dbReference>
<keyword evidence="1" id="KW-0597">Phosphoprotein</keyword>
<dbReference type="Pfam" id="PF00498">
    <property type="entry name" value="FHA"/>
    <property type="match status" value="1"/>
</dbReference>